<keyword evidence="2" id="KW-1185">Reference proteome</keyword>
<proteinExistence type="predicted"/>
<evidence type="ECO:0000313" key="2">
    <source>
        <dbReference type="Proteomes" id="UP001595858"/>
    </source>
</evidence>
<evidence type="ECO:0000313" key="1">
    <source>
        <dbReference type="EMBL" id="MFC4869343.1"/>
    </source>
</evidence>
<gene>
    <name evidence="1" type="ORF">ACFPCZ_22135</name>
</gene>
<organism evidence="1 2">
    <name type="scientific">Streptomonospora arabica</name>
    <dbReference type="NCBI Taxonomy" id="412417"/>
    <lineage>
        <taxon>Bacteria</taxon>
        <taxon>Bacillati</taxon>
        <taxon>Actinomycetota</taxon>
        <taxon>Actinomycetes</taxon>
        <taxon>Streptosporangiales</taxon>
        <taxon>Nocardiopsidaceae</taxon>
        <taxon>Streptomonospora</taxon>
    </lineage>
</organism>
<comment type="caution">
    <text evidence="1">The sequence shown here is derived from an EMBL/GenBank/DDBJ whole genome shotgun (WGS) entry which is preliminary data.</text>
</comment>
<protein>
    <submittedName>
        <fullName evidence="1">Uncharacterized protein</fullName>
    </submittedName>
</protein>
<dbReference type="EMBL" id="JBHSIY010000028">
    <property type="protein sequence ID" value="MFC4869343.1"/>
    <property type="molecule type" value="Genomic_DNA"/>
</dbReference>
<accession>A0ABV9SSR2</accession>
<dbReference type="Proteomes" id="UP001595858">
    <property type="component" value="Unassembled WGS sequence"/>
</dbReference>
<reference evidence="2" key="1">
    <citation type="journal article" date="2019" name="Int. J. Syst. Evol. Microbiol.">
        <title>The Global Catalogue of Microorganisms (GCM) 10K type strain sequencing project: providing services to taxonomists for standard genome sequencing and annotation.</title>
        <authorList>
            <consortium name="The Broad Institute Genomics Platform"/>
            <consortium name="The Broad Institute Genome Sequencing Center for Infectious Disease"/>
            <person name="Wu L."/>
            <person name="Ma J."/>
        </authorList>
    </citation>
    <scope>NUCLEOTIDE SEQUENCE [LARGE SCALE GENOMIC DNA]</scope>
    <source>
        <strain evidence="2">CGMCC 4.7304</strain>
    </source>
</reference>
<dbReference type="Gene3D" id="2.60.120.260">
    <property type="entry name" value="Galactose-binding domain-like"/>
    <property type="match status" value="1"/>
</dbReference>
<name>A0ABV9SSR2_9ACTN</name>
<sequence length="1198" mass="126748">MARVWSCGFELHSATSGMEWDGTAGSPTISTDVARSPGGASLRCNPAAGTAYIQHRLAAADTSPWWVRVYVYIAALPDADVSLVEAVDDANLVVASIRLTTTGTLQLHDDHETLVGASQVGSDSDALSNETWHRVELGIRPLGYGGEARLDGQAFASTPGTELVTGENLTRFRFGAITTSTVDLYLDDLAINGEGATPAVLRTNSMDGPDETAVTEANSGDHGDAFSSVAASGVTYDTPAGYYGSAGIRLDDASSSNGMQFDGGLGTGDFVVRFYAKRPAATTDGNLWWEDVLGAASMYTGGGLYWAGLDDAIDGALPDDTWTRVEVTREGDTGTLSVWYTDPESTGDADASITGTVDASTLTQWWLEHQASTGAILVDEWAIDDTATPIGPVTNPDYPGEGTIVHLRPNAGGNSADWDVRVGGGGGAAGNYTRVDDLTPDDASSYNAVGSAGALVDDLQVTNRVDAGIREDAVVTVLQAGARVGSDGATGDRDLALRLTSPEGVVTTGATIDAALDGWATNGTASPMLPTITAATNPDTGAAWTVDDLDTIQVGYTTVTSAVTQRRVSAVWVLVEFVQGQIPIGGPDLVGLPGVHSGVSNMPWLIVEAGFTATVTTGTTLHLDDPQRGILDTATLGGGEVWTDISEHVRSASTSRGSDRITTPVIAYDAGTGSVVLDNQNRLFDPTNLDGPFVASGLSQVSPMRRIRIRARWGSTTNYVVNPSFEDATTTGWTSNDQTDLSIVTAATSPFGGHALALTRTDSNLFEAHNAATAGAEGFSGGRIGEGVQITISAYVYIPPEVYDQVVDVAIVGGSGDISENAIDSAFVGKPSAAGAWERVSLTGTVNEGTVLYDVQWSIWTDGTIDPGTVVGYLDAAQCVLGDRPLPFTANEATYDLLRGYADQWDIAWTEPNDSTATATFTDAFKPFGNRELSPADGAPVGDGEDAGARVERLLDAITWPDQDRDIAVGDTTLQGTDLSGDVLSQLREIAETELGEIYIDGAGHVVFRNRKAMWEDDRSTRPQVIFGDAGDEHPYAELSIAYDDATLVNQAKITREGGTEQVSSDEQSRDEFLTYTYDASGLLLQTDGEAADYADLLVYMSSKPELRFESITIRPRRDRRLWPQVLGRELGDRIRIRRRPPGGGEVIERDCIIRGISHEIGPDDWVTTFGLQSASKAAFFVLDDPLLGRLGENALGF</sequence>
<dbReference type="RefSeq" id="WP_344143018.1">
    <property type="nucleotide sequence ID" value="NZ_BAAAQI010000006.1"/>
</dbReference>